<dbReference type="InterPro" id="IPR029055">
    <property type="entry name" value="Ntn_hydrolases_N"/>
</dbReference>
<evidence type="ECO:0000313" key="6">
    <source>
        <dbReference type="Proteomes" id="UP000050741"/>
    </source>
</evidence>
<dbReference type="InterPro" id="IPR001353">
    <property type="entry name" value="Proteasome_sua/b"/>
</dbReference>
<accession>A0A183C3P2</accession>
<dbReference type="SMART" id="SM00948">
    <property type="entry name" value="Proteasome_A_N"/>
    <property type="match status" value="1"/>
</dbReference>
<evidence type="ECO:0000256" key="2">
    <source>
        <dbReference type="ARBA" id="ARBA00022942"/>
    </source>
</evidence>
<dbReference type="Pfam" id="PF10584">
    <property type="entry name" value="Proteasome_A_N"/>
    <property type="match status" value="1"/>
</dbReference>
<evidence type="ECO:0000256" key="1">
    <source>
        <dbReference type="ARBA" id="ARBA00002000"/>
    </source>
</evidence>
<keyword evidence="6" id="KW-1185">Reference proteome</keyword>
<proteinExistence type="inferred from homology"/>
<dbReference type="Gene3D" id="3.60.20.10">
    <property type="entry name" value="Glutamine Phosphoribosylpyrophosphate, subunit 1, domain 1"/>
    <property type="match status" value="1"/>
</dbReference>
<dbReference type="GO" id="GO:0019773">
    <property type="term" value="C:proteasome core complex, alpha-subunit complex"/>
    <property type="evidence" value="ECO:0007669"/>
    <property type="project" value="UniProtKB-UniRule"/>
</dbReference>
<keyword evidence="2 3" id="KW-0647">Proteasome</keyword>
<dbReference type="GO" id="GO:0006511">
    <property type="term" value="P:ubiquitin-dependent protein catabolic process"/>
    <property type="evidence" value="ECO:0007669"/>
    <property type="project" value="InterPro"/>
</dbReference>
<feature type="domain" description="Proteasome alpha-type subunits" evidence="5">
    <location>
        <begin position="7"/>
        <end position="29"/>
    </location>
</feature>
<comment type="similarity">
    <text evidence="3 4">Belongs to the peptidase T1A family.</text>
</comment>
<evidence type="ECO:0000313" key="8">
    <source>
        <dbReference type="WBParaSite" id="GPLIN_000748600"/>
    </source>
</evidence>
<evidence type="ECO:0000313" key="7">
    <source>
        <dbReference type="WBParaSite" id="GPLIN_000162200"/>
    </source>
</evidence>
<protein>
    <recommendedName>
        <fullName evidence="4">Proteasome subunit alpha type</fullName>
    </recommendedName>
</protein>
<dbReference type="PROSITE" id="PS51475">
    <property type="entry name" value="PROTEASOME_ALPHA_2"/>
    <property type="match status" value="1"/>
</dbReference>
<comment type="subcellular location">
    <subcellularLocation>
        <location evidence="4">Cytoplasm</location>
    </subcellularLocation>
    <subcellularLocation>
        <location evidence="4">Nucleus</location>
    </subcellularLocation>
</comment>
<dbReference type="WBParaSite" id="GPLIN_000162200">
    <property type="protein sequence ID" value="GPLIN_000162200"/>
    <property type="gene ID" value="GPLIN_000162200"/>
</dbReference>
<name>A0A183C3P2_GLOPA</name>
<organism evidence="6 8">
    <name type="scientific">Globodera pallida</name>
    <name type="common">Potato cyst nematode worm</name>
    <name type="synonym">Heterodera pallida</name>
    <dbReference type="NCBI Taxonomy" id="36090"/>
    <lineage>
        <taxon>Eukaryota</taxon>
        <taxon>Metazoa</taxon>
        <taxon>Ecdysozoa</taxon>
        <taxon>Nematoda</taxon>
        <taxon>Chromadorea</taxon>
        <taxon>Rhabditida</taxon>
        <taxon>Tylenchina</taxon>
        <taxon>Tylenchomorpha</taxon>
        <taxon>Tylenchoidea</taxon>
        <taxon>Heteroderidae</taxon>
        <taxon>Heteroderinae</taxon>
        <taxon>Globodera</taxon>
    </lineage>
</organism>
<keyword evidence="4" id="KW-0539">Nucleus</keyword>
<reference evidence="6" key="2">
    <citation type="submission" date="2014-05" db="EMBL/GenBank/DDBJ databases">
        <title>The genome and life-stage specific transcriptomes of Globodera pallida elucidate key aspects of plant parasitism by a cyst nematode.</title>
        <authorList>
            <person name="Cotton J.A."/>
            <person name="Lilley C.J."/>
            <person name="Jones L.M."/>
            <person name="Kikuchi T."/>
            <person name="Reid A.J."/>
            <person name="Thorpe P."/>
            <person name="Tsai I.J."/>
            <person name="Beasley H."/>
            <person name="Blok V."/>
            <person name="Cock P.J.A."/>
            <person name="Van den Akker S.E."/>
            <person name="Holroyd N."/>
            <person name="Hunt M."/>
            <person name="Mantelin S."/>
            <person name="Naghra H."/>
            <person name="Pain A."/>
            <person name="Palomares-Rius J.E."/>
            <person name="Zarowiecki M."/>
            <person name="Berriman M."/>
            <person name="Jones J.T."/>
            <person name="Urwin P.E."/>
        </authorList>
    </citation>
    <scope>NUCLEOTIDE SEQUENCE [LARGE SCALE GENOMIC DNA]</scope>
    <source>
        <strain evidence="6">Lindley</strain>
    </source>
</reference>
<dbReference type="GO" id="GO:0005634">
    <property type="term" value="C:nucleus"/>
    <property type="evidence" value="ECO:0007669"/>
    <property type="project" value="UniProtKB-SubCell"/>
</dbReference>
<comment type="subunit">
    <text evidence="4">The 20S proteasome core is composed of 28 subunits that are arranged in four stacked rings, resulting in a barrel-shaped structure. The two end rings are each formed by seven alpha subunits, and the two central rings are each formed by seven beta subunits.</text>
</comment>
<reference evidence="7 8" key="3">
    <citation type="submission" date="2016-06" db="UniProtKB">
        <authorList>
            <consortium name="WormBaseParasite"/>
        </authorList>
    </citation>
    <scope>IDENTIFICATION</scope>
</reference>
<dbReference type="AlphaFoldDB" id="A0A183C3P2"/>
<dbReference type="InterPro" id="IPR000426">
    <property type="entry name" value="Proteasome_asu_N"/>
</dbReference>
<dbReference type="GO" id="GO:0005737">
    <property type="term" value="C:cytoplasm"/>
    <property type="evidence" value="ECO:0007669"/>
    <property type="project" value="UniProtKB-SubCell"/>
</dbReference>
<evidence type="ECO:0000256" key="3">
    <source>
        <dbReference type="PROSITE-ProRule" id="PRU00808"/>
    </source>
</evidence>
<dbReference type="PANTHER" id="PTHR11599">
    <property type="entry name" value="PROTEASOME SUBUNIT ALPHA/BETA"/>
    <property type="match status" value="1"/>
</dbReference>
<sequence length="232" mass="25456">MGSSERYSFSLTTFSPSGKLMQIEYALNAVKNSSPSVGIRARDCVVLATENKQSPLTIPLVKIGKLSDHLGCAYSGMGPDAQLLMKKARKIAADYETLYGHEIHVLQLVSRVAAVMQEYTQSGGVRPFGASLLIGGWDAEKGPLLFQADPAGSYFAWKSTAIGKNDTNAKGFLEKRYNESIEKADAIHMALLTLRETYDIGMTEDNVELVVCTKDGYERVSKEALREHIRSL</sequence>
<dbReference type="Proteomes" id="UP000050741">
    <property type="component" value="Unassembled WGS sequence"/>
</dbReference>
<dbReference type="PROSITE" id="PS00388">
    <property type="entry name" value="PROTEASOME_ALPHA_1"/>
    <property type="match status" value="1"/>
</dbReference>
<dbReference type="InterPro" id="IPR023332">
    <property type="entry name" value="Proteasome_alpha-type"/>
</dbReference>
<evidence type="ECO:0000259" key="5">
    <source>
        <dbReference type="PROSITE" id="PS00388"/>
    </source>
</evidence>
<reference evidence="6" key="1">
    <citation type="submission" date="2013-12" db="EMBL/GenBank/DDBJ databases">
        <authorList>
            <person name="Aslett M."/>
        </authorList>
    </citation>
    <scope>NUCLEOTIDE SEQUENCE [LARGE SCALE GENOMIC DNA]</scope>
    <source>
        <strain evidence="6">Lindley</strain>
    </source>
</reference>
<comment type="function">
    <text evidence="1">The proteasome is a multicatalytic proteinase complex which is characterized by its ability to cleave peptides with Arg, Phe, Tyr, Leu, and Glu adjacent to the leaving group at neutral or slightly basic pH. The proteasome has an ATP-dependent proteolytic activity.</text>
</comment>
<dbReference type="SUPFAM" id="SSF56235">
    <property type="entry name" value="N-terminal nucleophile aminohydrolases (Ntn hydrolases)"/>
    <property type="match status" value="1"/>
</dbReference>
<dbReference type="InterPro" id="IPR050115">
    <property type="entry name" value="Proteasome_alpha"/>
</dbReference>
<dbReference type="WBParaSite" id="GPLIN_000748600">
    <property type="protein sequence ID" value="GPLIN_000748600"/>
    <property type="gene ID" value="GPLIN_000748600"/>
</dbReference>
<evidence type="ECO:0000256" key="4">
    <source>
        <dbReference type="RuleBase" id="RU000551"/>
    </source>
</evidence>
<dbReference type="Pfam" id="PF00227">
    <property type="entry name" value="Proteasome"/>
    <property type="match status" value="1"/>
</dbReference>
<keyword evidence="4" id="KW-0963">Cytoplasm</keyword>